<evidence type="ECO:0000313" key="2">
    <source>
        <dbReference type="Proteomes" id="UP001054945"/>
    </source>
</evidence>
<dbReference type="AlphaFoldDB" id="A0AAV4M4W5"/>
<dbReference type="Proteomes" id="UP001054945">
    <property type="component" value="Unassembled WGS sequence"/>
</dbReference>
<evidence type="ECO:0000313" key="1">
    <source>
        <dbReference type="EMBL" id="GIX67492.1"/>
    </source>
</evidence>
<sequence length="71" mass="7958">MSEGLAGQDRLLMLLESPEVALGSQINRSQSLRHFGGTQSQNRVLVHDYPSVNPGVFRSEVKRTFLSVRLF</sequence>
<organism evidence="1 2">
    <name type="scientific">Caerostris extrusa</name>
    <name type="common">Bark spider</name>
    <name type="synonym">Caerostris bankana</name>
    <dbReference type="NCBI Taxonomy" id="172846"/>
    <lineage>
        <taxon>Eukaryota</taxon>
        <taxon>Metazoa</taxon>
        <taxon>Ecdysozoa</taxon>
        <taxon>Arthropoda</taxon>
        <taxon>Chelicerata</taxon>
        <taxon>Arachnida</taxon>
        <taxon>Araneae</taxon>
        <taxon>Araneomorphae</taxon>
        <taxon>Entelegynae</taxon>
        <taxon>Araneoidea</taxon>
        <taxon>Araneidae</taxon>
        <taxon>Caerostris</taxon>
    </lineage>
</organism>
<accession>A0AAV4M4W5</accession>
<reference evidence="1 2" key="1">
    <citation type="submission" date="2021-06" db="EMBL/GenBank/DDBJ databases">
        <title>Caerostris extrusa draft genome.</title>
        <authorList>
            <person name="Kono N."/>
            <person name="Arakawa K."/>
        </authorList>
    </citation>
    <scope>NUCLEOTIDE SEQUENCE [LARGE SCALE GENOMIC DNA]</scope>
</reference>
<name>A0AAV4M4W5_CAEEX</name>
<protein>
    <submittedName>
        <fullName evidence="1">Uncharacterized protein</fullName>
    </submittedName>
</protein>
<keyword evidence="2" id="KW-1185">Reference proteome</keyword>
<dbReference type="EMBL" id="BPLR01001881">
    <property type="protein sequence ID" value="GIX67492.1"/>
    <property type="molecule type" value="Genomic_DNA"/>
</dbReference>
<gene>
    <name evidence="1" type="ORF">CEXT_287321</name>
</gene>
<proteinExistence type="predicted"/>
<comment type="caution">
    <text evidence="1">The sequence shown here is derived from an EMBL/GenBank/DDBJ whole genome shotgun (WGS) entry which is preliminary data.</text>
</comment>